<name>A0AAE3SZ35_9BURK</name>
<reference evidence="3" key="1">
    <citation type="submission" date="2023-01" db="EMBL/GenBank/DDBJ databases">
        <title>Xenophilus mangrovi sp. nov., isolated from soil of Mangrove nature reserve.</title>
        <authorList>
            <person name="Xu S."/>
            <person name="Liu Z."/>
            <person name="Xu Y."/>
        </authorList>
    </citation>
    <scope>NUCLEOTIDE SEQUENCE</scope>
    <source>
        <strain evidence="3">YW8</strain>
    </source>
</reference>
<evidence type="ECO:0000256" key="2">
    <source>
        <dbReference type="SAM" id="Phobius"/>
    </source>
</evidence>
<feature type="compositionally biased region" description="Low complexity" evidence="1">
    <location>
        <begin position="82"/>
        <end position="109"/>
    </location>
</feature>
<dbReference type="EMBL" id="JAQIPB010000001">
    <property type="protein sequence ID" value="MDA7415431.1"/>
    <property type="molecule type" value="Genomic_DNA"/>
</dbReference>
<dbReference type="RefSeq" id="WP_271426687.1">
    <property type="nucleotide sequence ID" value="NZ_JAQIPB010000001.1"/>
</dbReference>
<proteinExistence type="predicted"/>
<dbReference type="Proteomes" id="UP001212602">
    <property type="component" value="Unassembled WGS sequence"/>
</dbReference>
<feature type="region of interest" description="Disordered" evidence="1">
    <location>
        <begin position="1"/>
        <end position="47"/>
    </location>
</feature>
<keyword evidence="2" id="KW-0472">Membrane</keyword>
<evidence type="ECO:0000313" key="3">
    <source>
        <dbReference type="EMBL" id="MDA7415431.1"/>
    </source>
</evidence>
<gene>
    <name evidence="3" type="ORF">PGB34_03555</name>
</gene>
<accession>A0AAE3SZ35</accession>
<sequence>MPQSPSTHPDPQAHAHPRTREPEAARAGGATQRTPAPGTNGRMTERDNQRILRIALVVVVLAFAGVLMLNAFWQPGARIGHSAAPQQAAPPAAASAQPGSGTPAPAAPR</sequence>
<keyword evidence="2" id="KW-0812">Transmembrane</keyword>
<evidence type="ECO:0000256" key="1">
    <source>
        <dbReference type="SAM" id="MobiDB-lite"/>
    </source>
</evidence>
<keyword evidence="2" id="KW-1133">Transmembrane helix</keyword>
<evidence type="ECO:0000313" key="4">
    <source>
        <dbReference type="Proteomes" id="UP001212602"/>
    </source>
</evidence>
<comment type="caution">
    <text evidence="3">The sequence shown here is derived from an EMBL/GenBank/DDBJ whole genome shotgun (WGS) entry which is preliminary data.</text>
</comment>
<feature type="region of interest" description="Disordered" evidence="1">
    <location>
        <begin position="81"/>
        <end position="109"/>
    </location>
</feature>
<protein>
    <submittedName>
        <fullName evidence="3">Uncharacterized protein</fullName>
    </submittedName>
</protein>
<keyword evidence="4" id="KW-1185">Reference proteome</keyword>
<organism evidence="3 4">
    <name type="scientific">Xenophilus arseniciresistens</name>
    <dbReference type="NCBI Taxonomy" id="1283306"/>
    <lineage>
        <taxon>Bacteria</taxon>
        <taxon>Pseudomonadati</taxon>
        <taxon>Pseudomonadota</taxon>
        <taxon>Betaproteobacteria</taxon>
        <taxon>Burkholderiales</taxon>
        <taxon>Comamonadaceae</taxon>
        <taxon>Xenophilus</taxon>
    </lineage>
</organism>
<feature type="transmembrane region" description="Helical" evidence="2">
    <location>
        <begin position="51"/>
        <end position="73"/>
    </location>
</feature>
<dbReference type="AlphaFoldDB" id="A0AAE3SZ35"/>